<keyword evidence="3" id="KW-1185">Reference proteome</keyword>
<dbReference type="EMBL" id="CABFMQ020000081">
    <property type="protein sequence ID" value="VTZ50453.1"/>
    <property type="molecule type" value="Genomic_DNA"/>
</dbReference>
<feature type="region of interest" description="Disordered" evidence="1">
    <location>
        <begin position="1"/>
        <end position="55"/>
    </location>
</feature>
<comment type="caution">
    <text evidence="2">The sequence shown here is derived from an EMBL/GenBank/DDBJ whole genome shotgun (WGS) entry which is preliminary data.</text>
</comment>
<gene>
    <name evidence="2" type="ORF">MPC4_240032</name>
</gene>
<name>A0A8B6M5Z9_METTU</name>
<reference evidence="2 3" key="1">
    <citation type="submission" date="2019-05" db="EMBL/GenBank/DDBJ databases">
        <authorList>
            <person name="Farhan Ul Haque M."/>
        </authorList>
    </citation>
    <scope>NUCLEOTIDE SEQUENCE [LARGE SCALE GENOMIC DNA]</scope>
    <source>
        <strain evidence="2">2</strain>
    </source>
</reference>
<organism evidence="2 3">
    <name type="scientific">Methylocella tundrae</name>
    <dbReference type="NCBI Taxonomy" id="227605"/>
    <lineage>
        <taxon>Bacteria</taxon>
        <taxon>Pseudomonadati</taxon>
        <taxon>Pseudomonadota</taxon>
        <taxon>Alphaproteobacteria</taxon>
        <taxon>Hyphomicrobiales</taxon>
        <taxon>Beijerinckiaceae</taxon>
        <taxon>Methylocella</taxon>
    </lineage>
</organism>
<proteinExistence type="predicted"/>
<sequence length="74" mass="7937">MSVCKKDGTAKSESGSAWEKRSVLAKSGGAERPEPALSLPMKSAEEAAGEDERERRERLISTAKGFGGCFIYCP</sequence>
<evidence type="ECO:0000313" key="3">
    <source>
        <dbReference type="Proteomes" id="UP000485880"/>
    </source>
</evidence>
<dbReference type="AlphaFoldDB" id="A0A8B6M5Z9"/>
<dbReference type="Proteomes" id="UP000485880">
    <property type="component" value="Unassembled WGS sequence"/>
</dbReference>
<accession>A0A8B6M5Z9</accession>
<evidence type="ECO:0000313" key="2">
    <source>
        <dbReference type="EMBL" id="VTZ50453.1"/>
    </source>
</evidence>
<protein>
    <submittedName>
        <fullName evidence="2">Uncharacterized protein</fullName>
    </submittedName>
</protein>
<evidence type="ECO:0000256" key="1">
    <source>
        <dbReference type="SAM" id="MobiDB-lite"/>
    </source>
</evidence>
<feature type="compositionally biased region" description="Basic and acidic residues" evidence="1">
    <location>
        <begin position="1"/>
        <end position="10"/>
    </location>
</feature>